<dbReference type="PANTHER" id="PTHR31389">
    <property type="entry name" value="LD39211P"/>
    <property type="match status" value="1"/>
</dbReference>
<keyword evidence="3" id="KW-1185">Reference proteome</keyword>
<organism evidence="2 3">
    <name type="scientific">Plakobranchus ocellatus</name>
    <dbReference type="NCBI Taxonomy" id="259542"/>
    <lineage>
        <taxon>Eukaryota</taxon>
        <taxon>Metazoa</taxon>
        <taxon>Spiralia</taxon>
        <taxon>Lophotrochozoa</taxon>
        <taxon>Mollusca</taxon>
        <taxon>Gastropoda</taxon>
        <taxon>Heterobranchia</taxon>
        <taxon>Euthyneura</taxon>
        <taxon>Panpulmonata</taxon>
        <taxon>Sacoglossa</taxon>
        <taxon>Placobranchoidea</taxon>
        <taxon>Plakobranchidae</taxon>
        <taxon>Plakobranchus</taxon>
    </lineage>
</organism>
<dbReference type="EMBL" id="BLXT01000976">
    <property type="protein sequence ID" value="GFN82182.1"/>
    <property type="molecule type" value="Genomic_DNA"/>
</dbReference>
<sequence>MIISTGPRCHETPLCDSTDRFCFKRIWRSSLKPAFSVMAKVLSDKATVVLLLFFCIMGVTFYLNLSRFSQHCAQPNSDAIDGQTPNAIDRSAVDEKKVAYLSQLLKDRLEAVTEGGPGIPKLVCEETNSTAPCKSRVPCDRPLESRMPEDRIRELLSTPTLQLSSDQLNRILSLSEDIPENDLIIASAISSNHFDEMQAMFKNLHEVVFPRLKNFGMVLFDLGLSEKQRNITLKNCRCQIVPFKFELFPPHMSDLRCFSWKPLIFRSVIAKARKLIVYQDSSIRWNENFAEAFERALKYGQQTICPKYSDNVPSNSLKQTLDYLNEDVCNMRMFHELQAGIQMNRHDPLVIEALLDPWCRCALEDSCMCPIKPSAVISCRGNHLHRCHRFDQSAFNTIMAKIYGVERYKMAVPEKKMPLKILRGDKNSVYFKE</sequence>
<gene>
    <name evidence="2" type="ORF">PoB_000868800</name>
</gene>
<reference evidence="2 3" key="1">
    <citation type="journal article" date="2021" name="Elife">
        <title>Chloroplast acquisition without the gene transfer in kleptoplastic sea slugs, Plakobranchus ocellatus.</title>
        <authorList>
            <person name="Maeda T."/>
            <person name="Takahashi S."/>
            <person name="Yoshida T."/>
            <person name="Shimamura S."/>
            <person name="Takaki Y."/>
            <person name="Nagai Y."/>
            <person name="Toyoda A."/>
            <person name="Suzuki Y."/>
            <person name="Arimoto A."/>
            <person name="Ishii H."/>
            <person name="Satoh N."/>
            <person name="Nishiyama T."/>
            <person name="Hasebe M."/>
            <person name="Maruyama T."/>
            <person name="Minagawa J."/>
            <person name="Obokata J."/>
            <person name="Shigenobu S."/>
        </authorList>
    </citation>
    <scope>NUCLEOTIDE SEQUENCE [LARGE SCALE GENOMIC DNA]</scope>
</reference>
<comment type="caution">
    <text evidence="2">The sequence shown here is derived from an EMBL/GenBank/DDBJ whole genome shotgun (WGS) entry which is preliminary data.</text>
</comment>
<name>A0AAV3YII3_9GAST</name>
<dbReference type="AlphaFoldDB" id="A0AAV3YII3"/>
<dbReference type="PANTHER" id="PTHR31389:SF4">
    <property type="entry name" value="LD39211P"/>
    <property type="match status" value="1"/>
</dbReference>
<proteinExistence type="predicted"/>
<dbReference type="Proteomes" id="UP000735302">
    <property type="component" value="Unassembled WGS sequence"/>
</dbReference>
<keyword evidence="1" id="KW-1133">Transmembrane helix</keyword>
<evidence type="ECO:0000256" key="1">
    <source>
        <dbReference type="SAM" id="Phobius"/>
    </source>
</evidence>
<keyword evidence="1" id="KW-0812">Transmembrane</keyword>
<keyword evidence="1" id="KW-0472">Membrane</keyword>
<dbReference type="InterPro" id="IPR012444">
    <property type="entry name" value="DUF1647"/>
</dbReference>
<dbReference type="Pfam" id="PF07801">
    <property type="entry name" value="DUF1647"/>
    <property type="match status" value="1"/>
</dbReference>
<accession>A0AAV3YII3</accession>
<evidence type="ECO:0000313" key="3">
    <source>
        <dbReference type="Proteomes" id="UP000735302"/>
    </source>
</evidence>
<evidence type="ECO:0000313" key="2">
    <source>
        <dbReference type="EMBL" id="GFN82182.1"/>
    </source>
</evidence>
<protein>
    <submittedName>
        <fullName evidence="2">Uncharacterized protein</fullName>
    </submittedName>
</protein>
<feature type="transmembrane region" description="Helical" evidence="1">
    <location>
        <begin position="46"/>
        <end position="65"/>
    </location>
</feature>